<dbReference type="PROSITE" id="PS51353">
    <property type="entry name" value="ARSC"/>
    <property type="match status" value="1"/>
</dbReference>
<dbReference type="Gene3D" id="3.40.30.10">
    <property type="entry name" value="Glutaredoxin"/>
    <property type="match status" value="1"/>
</dbReference>
<comment type="similarity">
    <text evidence="1 2">Belongs to the ArsC family.</text>
</comment>
<dbReference type="EMBL" id="WWNR01000007">
    <property type="protein sequence ID" value="MZQ89924.1"/>
    <property type="molecule type" value="Genomic_DNA"/>
</dbReference>
<dbReference type="RefSeq" id="WP_161346990.1">
    <property type="nucleotide sequence ID" value="NZ_BMGW01000007.1"/>
</dbReference>
<dbReference type="PANTHER" id="PTHR30041:SF8">
    <property type="entry name" value="PROTEIN YFFB"/>
    <property type="match status" value="1"/>
</dbReference>
<proteinExistence type="inferred from homology"/>
<accession>A0A6L8VII6</accession>
<evidence type="ECO:0000313" key="4">
    <source>
        <dbReference type="Proteomes" id="UP000477083"/>
    </source>
</evidence>
<gene>
    <name evidence="3" type="ORF">GS660_12570</name>
</gene>
<dbReference type="PANTHER" id="PTHR30041">
    <property type="entry name" value="ARSENATE REDUCTASE"/>
    <property type="match status" value="1"/>
</dbReference>
<organism evidence="3 4">
    <name type="scientific">Frigidibacter albus</name>
    <dbReference type="NCBI Taxonomy" id="1465486"/>
    <lineage>
        <taxon>Bacteria</taxon>
        <taxon>Pseudomonadati</taxon>
        <taxon>Pseudomonadota</taxon>
        <taxon>Alphaproteobacteria</taxon>
        <taxon>Rhodobacterales</taxon>
        <taxon>Paracoccaceae</taxon>
        <taxon>Frigidibacter</taxon>
    </lineage>
</organism>
<evidence type="ECO:0000256" key="2">
    <source>
        <dbReference type="PROSITE-ProRule" id="PRU01282"/>
    </source>
</evidence>
<dbReference type="AlphaFoldDB" id="A0A6L8VII6"/>
<dbReference type="Pfam" id="PF03960">
    <property type="entry name" value="ArsC"/>
    <property type="match status" value="1"/>
</dbReference>
<sequence length="110" mass="12223">MTLYGIPTCDTCRKALAALRAAGLEPVFRDVRAEPLSQAEIAKIVDEFGTRAINRTSPTFRSFNAFLRESEPEAQMAAQPTVMKRPVIERDGRWFLGWDADVQAALLPKG</sequence>
<dbReference type="InterPro" id="IPR006660">
    <property type="entry name" value="Arsenate_reductase-like"/>
</dbReference>
<evidence type="ECO:0000256" key="1">
    <source>
        <dbReference type="ARBA" id="ARBA00007198"/>
    </source>
</evidence>
<name>A0A6L8VII6_9RHOB</name>
<dbReference type="OrthoDB" id="9803749at2"/>
<dbReference type="SUPFAM" id="SSF52833">
    <property type="entry name" value="Thioredoxin-like"/>
    <property type="match status" value="1"/>
</dbReference>
<protein>
    <submittedName>
        <fullName evidence="3">Uncharacterized protein</fullName>
    </submittedName>
</protein>
<keyword evidence="4" id="KW-1185">Reference proteome</keyword>
<reference evidence="3 4" key="1">
    <citation type="submission" date="2020-01" db="EMBL/GenBank/DDBJ databases">
        <title>Frigidibacter albus SP32T (=CGMCC 1.13995T).</title>
        <authorList>
            <person name="Liao X."/>
        </authorList>
    </citation>
    <scope>NUCLEOTIDE SEQUENCE [LARGE SCALE GENOMIC DNA]</scope>
    <source>
        <strain evidence="3 4">SP32</strain>
    </source>
</reference>
<dbReference type="InterPro" id="IPR036249">
    <property type="entry name" value="Thioredoxin-like_sf"/>
</dbReference>
<evidence type="ECO:0000313" key="3">
    <source>
        <dbReference type="EMBL" id="MZQ89924.1"/>
    </source>
</evidence>
<comment type="caution">
    <text evidence="3">The sequence shown here is derived from an EMBL/GenBank/DDBJ whole genome shotgun (WGS) entry which is preliminary data.</text>
</comment>
<dbReference type="Proteomes" id="UP000477083">
    <property type="component" value="Unassembled WGS sequence"/>
</dbReference>